<feature type="compositionally biased region" description="Polar residues" evidence="18">
    <location>
        <begin position="157"/>
        <end position="169"/>
    </location>
</feature>
<dbReference type="GO" id="GO:0008270">
    <property type="term" value="F:zinc ion binding"/>
    <property type="evidence" value="ECO:0007669"/>
    <property type="project" value="UniProtKB-KW"/>
</dbReference>
<dbReference type="Pfam" id="PF07714">
    <property type="entry name" value="PK_Tyr_Ser-Thr"/>
    <property type="match status" value="1"/>
</dbReference>
<dbReference type="PROSITE" id="PS00107">
    <property type="entry name" value="PROTEIN_KINASE_ATP"/>
    <property type="match status" value="1"/>
</dbReference>
<organism evidence="23">
    <name type="scientific">Hartaetosiga gracilis</name>
    <dbReference type="NCBI Taxonomy" id="216892"/>
    <lineage>
        <taxon>Eukaryota</taxon>
        <taxon>Choanoflagellata</taxon>
        <taxon>Craspedida</taxon>
        <taxon>Salpingoecidae</taxon>
        <taxon>Hartaetosiga</taxon>
    </lineage>
</organism>
<feature type="compositionally biased region" description="Basic and acidic residues" evidence="18">
    <location>
        <begin position="172"/>
        <end position="181"/>
    </location>
</feature>
<dbReference type="InterPro" id="IPR000980">
    <property type="entry name" value="SH2"/>
</dbReference>
<dbReference type="InterPro" id="IPR011993">
    <property type="entry name" value="PH-like_dom_sf"/>
</dbReference>
<dbReference type="FunFam" id="3.30.200.20:FF:000053">
    <property type="entry name" value="Tyrosine-protein kinase"/>
    <property type="match status" value="1"/>
</dbReference>
<dbReference type="Gene3D" id="2.30.29.30">
    <property type="entry name" value="Pleckstrin-homology domain (PH domain)/Phosphotyrosine-binding domain (PTB)"/>
    <property type="match status" value="1"/>
</dbReference>
<dbReference type="InterPro" id="IPR036028">
    <property type="entry name" value="SH3-like_dom_sf"/>
</dbReference>
<dbReference type="EMBL" id="AB098192">
    <property type="protein sequence ID" value="BAG55514.1"/>
    <property type="molecule type" value="mRNA"/>
</dbReference>
<evidence type="ECO:0000256" key="1">
    <source>
        <dbReference type="ARBA" id="ARBA00001947"/>
    </source>
</evidence>
<keyword evidence="8" id="KW-0863">Zinc-finger</keyword>
<dbReference type="SMART" id="SM00233">
    <property type="entry name" value="PH"/>
    <property type="match status" value="1"/>
</dbReference>
<keyword evidence="12 15" id="KW-0727">SH2 domain</keyword>
<evidence type="ECO:0000259" key="21">
    <source>
        <dbReference type="PROSITE" id="PS50003"/>
    </source>
</evidence>
<dbReference type="GO" id="GO:0005737">
    <property type="term" value="C:cytoplasm"/>
    <property type="evidence" value="ECO:0007669"/>
    <property type="project" value="UniProtKB-ARBA"/>
</dbReference>
<dbReference type="SMART" id="SM00219">
    <property type="entry name" value="TyrKc"/>
    <property type="match status" value="1"/>
</dbReference>
<dbReference type="InterPro" id="IPR001562">
    <property type="entry name" value="Znf_Btk_motif"/>
</dbReference>
<feature type="domain" description="SH2" evidence="19">
    <location>
        <begin position="258"/>
        <end position="348"/>
    </location>
</feature>
<keyword evidence="10" id="KW-0862">Zinc</keyword>
<dbReference type="PANTHER" id="PTHR24418">
    <property type="entry name" value="TYROSINE-PROTEIN KINASE"/>
    <property type="match status" value="1"/>
</dbReference>
<sequence>MMDDPNAVLLDGLMLKRAQGKSTFGKMTWKDRMFELKSDSLHYYLPDKSKEKGTIDLSDVLAVEAVDLRAFKRPFMFQVVRPDYILYCQCSSQLDLKRWLEALRRRIAGNPNRSTHFHTCHFDGRWKCCRTPKETSGCTPCFDYSGLDNFIEPQIDTSTAPVADTQTTTAKAEPRAEEEAPPRPPKSAAPPEVVLFEVTALFNYNATNPDDLDLKQGETLEVLSTEEEFWWRARNSAGKVGMIPSNYVAKPGFESEPWYVGKMSRVEAQSKLQIFNLDGTFLVRESETSAGSYTLSVYFNGQPRNYRIQHDGNEYYITTRHRQKTIKELIDYHKLNGGGLCTRLKKPACDDEAPTPHDLGSDKWEIDPSEISLGKVLGSGQFGVVYKGKFQGVTDVAVKKVKGGAMAEDEFIAEAEIMKQFKHKNLVNLYGVVTKKRPLMIVTEFMRNGCLLNYLRDHNSELQGRAPVLLYMSIQVANAMVFLEEHGFIHRDLAARNCLVGEHYAVKVTDFGLSRYTLDDEYTASEGTKFPIKWSAPEVFEFGRFSSKSDVWSFGVLLWEIWSIGIQPYPDKTNAQTVEFLDKGGRLNCPYGCPDHIFDIMKECWHKDIELRPPFADLYYKLEENKALYDQEVFEDVEGNNQ</sequence>
<dbReference type="SUPFAM" id="SSF55550">
    <property type="entry name" value="SH2 domain"/>
    <property type="match status" value="1"/>
</dbReference>
<evidence type="ECO:0000259" key="19">
    <source>
        <dbReference type="PROSITE" id="PS50001"/>
    </source>
</evidence>
<dbReference type="InterPro" id="IPR001452">
    <property type="entry name" value="SH3_domain"/>
</dbReference>
<name>B3XVX9_9EUKA</name>
<dbReference type="InterPro" id="IPR001849">
    <property type="entry name" value="PH_domain"/>
</dbReference>
<evidence type="ECO:0000256" key="10">
    <source>
        <dbReference type="ARBA" id="ARBA00022833"/>
    </source>
</evidence>
<accession>B3XVX9</accession>
<dbReference type="Pfam" id="PF00018">
    <property type="entry name" value="SH3_1"/>
    <property type="match status" value="1"/>
</dbReference>
<proteinExistence type="evidence at transcript level"/>
<dbReference type="SUPFAM" id="SSF50044">
    <property type="entry name" value="SH3-domain"/>
    <property type="match status" value="1"/>
</dbReference>
<dbReference type="InterPro" id="IPR050198">
    <property type="entry name" value="Non-receptor_tyrosine_kinases"/>
</dbReference>
<protein>
    <recommendedName>
        <fullName evidence="2">non-specific protein-tyrosine kinase</fullName>
        <ecNumber evidence="2">2.7.10.2</ecNumber>
    </recommendedName>
</protein>
<evidence type="ECO:0000256" key="16">
    <source>
        <dbReference type="PROSITE-ProRule" id="PRU00192"/>
    </source>
</evidence>
<dbReference type="InterPro" id="IPR011009">
    <property type="entry name" value="Kinase-like_dom_sf"/>
</dbReference>
<dbReference type="EC" id="2.7.10.2" evidence="2"/>
<feature type="domain" description="SH3" evidence="20">
    <location>
        <begin position="193"/>
        <end position="253"/>
    </location>
</feature>
<dbReference type="Gene3D" id="1.10.510.10">
    <property type="entry name" value="Transferase(Phosphotransferase) domain 1"/>
    <property type="match status" value="1"/>
</dbReference>
<dbReference type="Gene3D" id="3.30.505.10">
    <property type="entry name" value="SH2 domain"/>
    <property type="match status" value="1"/>
</dbReference>
<dbReference type="GO" id="GO:0004715">
    <property type="term" value="F:non-membrane spanning protein tyrosine kinase activity"/>
    <property type="evidence" value="ECO:0007669"/>
    <property type="project" value="UniProtKB-EC"/>
</dbReference>
<evidence type="ECO:0000256" key="18">
    <source>
        <dbReference type="SAM" id="MobiDB-lite"/>
    </source>
</evidence>
<dbReference type="InterPro" id="IPR000719">
    <property type="entry name" value="Prot_kinase_dom"/>
</dbReference>
<dbReference type="Pfam" id="PF00017">
    <property type="entry name" value="SH2"/>
    <property type="match status" value="1"/>
</dbReference>
<dbReference type="SUPFAM" id="SSF56112">
    <property type="entry name" value="Protein kinase-like (PK-like)"/>
    <property type="match status" value="1"/>
</dbReference>
<evidence type="ECO:0000256" key="3">
    <source>
        <dbReference type="ARBA" id="ARBA00022443"/>
    </source>
</evidence>
<dbReference type="PROSITE" id="PS50011">
    <property type="entry name" value="PROTEIN_KINASE_DOM"/>
    <property type="match status" value="1"/>
</dbReference>
<dbReference type="SMART" id="SM00107">
    <property type="entry name" value="BTK"/>
    <property type="match status" value="1"/>
</dbReference>
<dbReference type="SMART" id="SM00326">
    <property type="entry name" value="SH3"/>
    <property type="match status" value="1"/>
</dbReference>
<keyword evidence="13" id="KW-0829">Tyrosine-protein kinase</keyword>
<keyword evidence="3 16" id="KW-0728">SH3 domain</keyword>
<evidence type="ECO:0000256" key="9">
    <source>
        <dbReference type="ARBA" id="ARBA00022777"/>
    </source>
</evidence>
<dbReference type="GO" id="GO:0035556">
    <property type="term" value="P:intracellular signal transduction"/>
    <property type="evidence" value="ECO:0007669"/>
    <property type="project" value="InterPro"/>
</dbReference>
<dbReference type="PROSITE" id="PS50001">
    <property type="entry name" value="SH2"/>
    <property type="match status" value="1"/>
</dbReference>
<feature type="domain" description="Protein kinase" evidence="22">
    <location>
        <begin position="371"/>
        <end position="628"/>
    </location>
</feature>
<dbReference type="PROSITE" id="PS00109">
    <property type="entry name" value="PROTEIN_KINASE_TYR"/>
    <property type="match status" value="1"/>
</dbReference>
<dbReference type="Pfam" id="PF00169">
    <property type="entry name" value="PH"/>
    <property type="match status" value="1"/>
</dbReference>
<dbReference type="Gene3D" id="2.30.30.40">
    <property type="entry name" value="SH3 Domains"/>
    <property type="match status" value="1"/>
</dbReference>
<comment type="cofactor">
    <cofactor evidence="1">
        <name>Zn(2+)</name>
        <dbReference type="ChEBI" id="CHEBI:29105"/>
    </cofactor>
</comment>
<keyword evidence="11 17" id="KW-0067">ATP-binding</keyword>
<evidence type="ECO:0000256" key="14">
    <source>
        <dbReference type="ARBA" id="ARBA00051245"/>
    </source>
</evidence>
<dbReference type="GO" id="GO:0005524">
    <property type="term" value="F:ATP binding"/>
    <property type="evidence" value="ECO:0007669"/>
    <property type="project" value="UniProtKB-UniRule"/>
</dbReference>
<gene>
    <name evidence="23" type="primary">CgPTK-d</name>
</gene>
<dbReference type="InterPro" id="IPR008266">
    <property type="entry name" value="Tyr_kinase_AS"/>
</dbReference>
<evidence type="ECO:0000313" key="23">
    <source>
        <dbReference type="EMBL" id="BAG55514.1"/>
    </source>
</evidence>
<comment type="catalytic activity">
    <reaction evidence="14">
        <text>L-tyrosyl-[protein] + ATP = O-phospho-L-tyrosyl-[protein] + ADP + H(+)</text>
        <dbReference type="Rhea" id="RHEA:10596"/>
        <dbReference type="Rhea" id="RHEA-COMP:10136"/>
        <dbReference type="Rhea" id="RHEA-COMP:20101"/>
        <dbReference type="ChEBI" id="CHEBI:15378"/>
        <dbReference type="ChEBI" id="CHEBI:30616"/>
        <dbReference type="ChEBI" id="CHEBI:46858"/>
        <dbReference type="ChEBI" id="CHEBI:61978"/>
        <dbReference type="ChEBI" id="CHEBI:456216"/>
        <dbReference type="EC" id="2.7.10.2"/>
    </reaction>
</comment>
<dbReference type="InterPro" id="IPR020635">
    <property type="entry name" value="Tyr_kinase_cat_dom"/>
</dbReference>
<dbReference type="FunFam" id="1.10.510.10:FF:000052">
    <property type="entry name" value="Tyrosine-protein kinase"/>
    <property type="match status" value="1"/>
</dbReference>
<dbReference type="PROSITE" id="PS50003">
    <property type="entry name" value="PH_DOMAIN"/>
    <property type="match status" value="1"/>
</dbReference>
<dbReference type="PRINTS" id="PR00452">
    <property type="entry name" value="SH3DOMAIN"/>
</dbReference>
<feature type="domain" description="PH" evidence="21">
    <location>
        <begin position="7"/>
        <end position="108"/>
    </location>
</feature>
<evidence type="ECO:0000259" key="20">
    <source>
        <dbReference type="PROSITE" id="PS50002"/>
    </source>
</evidence>
<dbReference type="AlphaFoldDB" id="B3XVX9"/>
<dbReference type="PROSITE" id="PS50002">
    <property type="entry name" value="SH3"/>
    <property type="match status" value="1"/>
</dbReference>
<keyword evidence="9 23" id="KW-0418">Kinase</keyword>
<evidence type="ECO:0000256" key="5">
    <source>
        <dbReference type="ARBA" id="ARBA00022679"/>
    </source>
</evidence>
<keyword evidence="4" id="KW-0597">Phosphoprotein</keyword>
<evidence type="ECO:0000256" key="17">
    <source>
        <dbReference type="PROSITE-ProRule" id="PRU10141"/>
    </source>
</evidence>
<keyword evidence="5" id="KW-0808">Transferase</keyword>
<evidence type="ECO:0000256" key="11">
    <source>
        <dbReference type="ARBA" id="ARBA00022840"/>
    </source>
</evidence>
<evidence type="ECO:0000259" key="22">
    <source>
        <dbReference type="PROSITE" id="PS50011"/>
    </source>
</evidence>
<evidence type="ECO:0000256" key="7">
    <source>
        <dbReference type="ARBA" id="ARBA00022741"/>
    </source>
</evidence>
<dbReference type="SMART" id="SM00252">
    <property type="entry name" value="SH2"/>
    <property type="match status" value="1"/>
</dbReference>
<keyword evidence="6" id="KW-0479">Metal-binding</keyword>
<dbReference type="PRINTS" id="PR00109">
    <property type="entry name" value="TYRKINASE"/>
</dbReference>
<dbReference type="SUPFAM" id="SSF50729">
    <property type="entry name" value="PH domain-like"/>
    <property type="match status" value="1"/>
</dbReference>
<evidence type="ECO:0000256" key="15">
    <source>
        <dbReference type="PROSITE-ProRule" id="PRU00191"/>
    </source>
</evidence>
<evidence type="ECO:0000256" key="13">
    <source>
        <dbReference type="ARBA" id="ARBA00023137"/>
    </source>
</evidence>
<feature type="binding site" evidence="17">
    <location>
        <position position="400"/>
    </location>
    <ligand>
        <name>ATP</name>
        <dbReference type="ChEBI" id="CHEBI:30616"/>
    </ligand>
</feature>
<evidence type="ECO:0000256" key="2">
    <source>
        <dbReference type="ARBA" id="ARBA00011903"/>
    </source>
</evidence>
<dbReference type="PRINTS" id="PR00401">
    <property type="entry name" value="SH2DOMAIN"/>
</dbReference>
<evidence type="ECO:0000256" key="4">
    <source>
        <dbReference type="ARBA" id="ARBA00022553"/>
    </source>
</evidence>
<dbReference type="CDD" id="cd01238">
    <property type="entry name" value="PH_Btk"/>
    <property type="match status" value="1"/>
</dbReference>
<dbReference type="InterPro" id="IPR017441">
    <property type="entry name" value="Protein_kinase_ATP_BS"/>
</dbReference>
<evidence type="ECO:0000256" key="12">
    <source>
        <dbReference type="ARBA" id="ARBA00022999"/>
    </source>
</evidence>
<evidence type="ECO:0000256" key="6">
    <source>
        <dbReference type="ARBA" id="ARBA00022723"/>
    </source>
</evidence>
<dbReference type="InterPro" id="IPR036860">
    <property type="entry name" value="SH2_dom_sf"/>
</dbReference>
<evidence type="ECO:0000256" key="8">
    <source>
        <dbReference type="ARBA" id="ARBA00022771"/>
    </source>
</evidence>
<reference evidence="23" key="1">
    <citation type="journal article" date="2008" name="FEBS Lett.">
        <title>Ancient divergence of animal protein tyrosine kinase genes demonstrated by a gene family tree including choanoflagellate genes.</title>
        <authorList>
            <person name="Suga H."/>
            <person name="Sasaki G."/>
            <person name="Kuma K."/>
            <person name="Nishiyori H."/>
            <person name="Hirose N."/>
            <person name="Su Z.H."/>
            <person name="Iwabe N."/>
            <person name="Miyata T."/>
        </authorList>
    </citation>
    <scope>NUCLEOTIDE SEQUENCE</scope>
</reference>
<keyword evidence="7 17" id="KW-0547">Nucleotide-binding</keyword>
<dbReference type="InterPro" id="IPR001245">
    <property type="entry name" value="Ser-Thr/Tyr_kinase_cat_dom"/>
</dbReference>
<feature type="region of interest" description="Disordered" evidence="18">
    <location>
        <begin position="157"/>
        <end position="190"/>
    </location>
</feature>